<sequence length="241" mass="26179">MGLVASAAARMTRVRDMQSRALVELADGKSLQSGKINSQLSWQASGKLWKGCTDSAIAITDCYSVSLSSDPEANLDPSPGELRQRIEFLTPGAADGTKHSFEWKYYLPSSVGTSNHFFHLMQLLTRGGGRAGPVISLDASNGKIVIRDYKRDCASTKCPSIPLSSFTDRTTLHSVTVTYGPNGHFDYVIKDAKDQGKQLLRYTVTGQMGSESSSIKFGTYRATFEGMTPVRAAMGDFKVQS</sequence>
<dbReference type="EMBL" id="BRPK01000012">
    <property type="protein sequence ID" value="GLB42832.1"/>
    <property type="molecule type" value="Genomic_DNA"/>
</dbReference>
<proteinExistence type="predicted"/>
<dbReference type="OrthoDB" id="2538281at2759"/>
<keyword evidence="2" id="KW-1185">Reference proteome</keyword>
<evidence type="ECO:0000313" key="2">
    <source>
        <dbReference type="Proteomes" id="UP001063166"/>
    </source>
</evidence>
<gene>
    <name evidence="1" type="ORF">LshimejAT787_1202810</name>
</gene>
<name>A0A9P3PTZ6_LYOSH</name>
<protein>
    <submittedName>
        <fullName evidence="1">Uncharacterized protein</fullName>
    </submittedName>
</protein>
<evidence type="ECO:0000313" key="1">
    <source>
        <dbReference type="EMBL" id="GLB42832.1"/>
    </source>
</evidence>
<reference evidence="1" key="1">
    <citation type="submission" date="2022-07" db="EMBL/GenBank/DDBJ databases">
        <title>The genome of Lyophyllum shimeji provides insight into the initial evolution of ectomycorrhizal fungal genome.</title>
        <authorList>
            <person name="Kobayashi Y."/>
            <person name="Shibata T."/>
            <person name="Hirakawa H."/>
            <person name="Shigenobu S."/>
            <person name="Nishiyama T."/>
            <person name="Yamada A."/>
            <person name="Hasebe M."/>
            <person name="Kawaguchi M."/>
        </authorList>
    </citation>
    <scope>NUCLEOTIDE SEQUENCE</scope>
    <source>
        <strain evidence="1">AT787</strain>
    </source>
</reference>
<accession>A0A9P3PTZ6</accession>
<comment type="caution">
    <text evidence="1">The sequence shown here is derived from an EMBL/GenBank/DDBJ whole genome shotgun (WGS) entry which is preliminary data.</text>
</comment>
<dbReference type="AlphaFoldDB" id="A0A9P3PTZ6"/>
<dbReference type="Proteomes" id="UP001063166">
    <property type="component" value="Unassembled WGS sequence"/>
</dbReference>
<organism evidence="1 2">
    <name type="scientific">Lyophyllum shimeji</name>
    <name type="common">Hon-shimeji</name>
    <name type="synonym">Tricholoma shimeji</name>
    <dbReference type="NCBI Taxonomy" id="47721"/>
    <lineage>
        <taxon>Eukaryota</taxon>
        <taxon>Fungi</taxon>
        <taxon>Dikarya</taxon>
        <taxon>Basidiomycota</taxon>
        <taxon>Agaricomycotina</taxon>
        <taxon>Agaricomycetes</taxon>
        <taxon>Agaricomycetidae</taxon>
        <taxon>Agaricales</taxon>
        <taxon>Tricholomatineae</taxon>
        <taxon>Lyophyllaceae</taxon>
        <taxon>Lyophyllum</taxon>
    </lineage>
</organism>